<name>A0ABV9WG72_9ACTN</name>
<reference evidence="2" key="1">
    <citation type="journal article" date="2019" name="Int. J. Syst. Evol. Microbiol.">
        <title>The Global Catalogue of Microorganisms (GCM) 10K type strain sequencing project: providing services to taxonomists for standard genome sequencing and annotation.</title>
        <authorList>
            <consortium name="The Broad Institute Genomics Platform"/>
            <consortium name="The Broad Institute Genome Sequencing Center for Infectious Disease"/>
            <person name="Wu L."/>
            <person name="Ma J."/>
        </authorList>
    </citation>
    <scope>NUCLEOTIDE SEQUENCE [LARGE SCALE GENOMIC DNA]</scope>
    <source>
        <strain evidence="2">CGMCC 4.7152</strain>
    </source>
</reference>
<keyword evidence="2" id="KW-1185">Reference proteome</keyword>
<evidence type="ECO:0000313" key="1">
    <source>
        <dbReference type="EMBL" id="MFC5007094.1"/>
    </source>
</evidence>
<comment type="caution">
    <text evidence="1">The sequence shown here is derived from an EMBL/GenBank/DDBJ whole genome shotgun (WGS) entry which is preliminary data.</text>
</comment>
<proteinExistence type="predicted"/>
<sequence>MEFVDVVRHQLAVSRGGRPPWRPPRPFAPHGIGELFRPDAVVEVEDRRLGLSVHTAGPLHLTSGRLVAADPSSLDFDAVPFTVLVPPGSYPVSVSLATFVDDPRHSRVCAVRLDVTHQPVIRWEMALRDGQEPLELGYGEFFGFGVDAGMACFVDADAAGRMQDVWRTLAGLVEPRYRTIDSGAMVAWSSGWGDGAYPTWIGYDATGSVACFVADMLLFPTGDDAQDDEEDED</sequence>
<evidence type="ECO:0000313" key="2">
    <source>
        <dbReference type="Proteomes" id="UP001595912"/>
    </source>
</evidence>
<dbReference type="RefSeq" id="WP_380127743.1">
    <property type="nucleotide sequence ID" value="NZ_JBHSIU010000111.1"/>
</dbReference>
<gene>
    <name evidence="1" type="ORF">ACFPIJ_55980</name>
</gene>
<dbReference type="InterPro" id="IPR025335">
    <property type="entry name" value="DUF4241"/>
</dbReference>
<dbReference type="Pfam" id="PF14025">
    <property type="entry name" value="DUF4241"/>
    <property type="match status" value="1"/>
</dbReference>
<accession>A0ABV9WG72</accession>
<protein>
    <submittedName>
        <fullName evidence="1">DUF4241 domain-containing protein</fullName>
    </submittedName>
</protein>
<dbReference type="Proteomes" id="UP001595912">
    <property type="component" value="Unassembled WGS sequence"/>
</dbReference>
<organism evidence="1 2">
    <name type="scientific">Dactylosporangium cerinum</name>
    <dbReference type="NCBI Taxonomy" id="1434730"/>
    <lineage>
        <taxon>Bacteria</taxon>
        <taxon>Bacillati</taxon>
        <taxon>Actinomycetota</taxon>
        <taxon>Actinomycetes</taxon>
        <taxon>Micromonosporales</taxon>
        <taxon>Micromonosporaceae</taxon>
        <taxon>Dactylosporangium</taxon>
    </lineage>
</organism>
<dbReference type="EMBL" id="JBHSIU010000111">
    <property type="protein sequence ID" value="MFC5007094.1"/>
    <property type="molecule type" value="Genomic_DNA"/>
</dbReference>